<dbReference type="OrthoDB" id="6488039at2759"/>
<dbReference type="EMBL" id="KN778592">
    <property type="protein sequence ID" value="KIH44330.1"/>
    <property type="molecule type" value="Genomic_DNA"/>
</dbReference>
<keyword evidence="1" id="KW-0326">Glycosidase</keyword>
<keyword evidence="1" id="KW-0378">Hydrolase</keyword>
<dbReference type="GO" id="GO:0006516">
    <property type="term" value="P:glycoprotein catabolic process"/>
    <property type="evidence" value="ECO:0007669"/>
    <property type="project" value="TreeGrafter"/>
</dbReference>
<dbReference type="InterPro" id="IPR017853">
    <property type="entry name" value="GH"/>
</dbReference>
<name>A0A0C2F740_9BILA</name>
<dbReference type="PANTHER" id="PTHR43730">
    <property type="entry name" value="BETA-MANNOSIDASE"/>
    <property type="match status" value="1"/>
</dbReference>
<proteinExistence type="predicted"/>
<evidence type="ECO:0000313" key="2">
    <source>
        <dbReference type="EMBL" id="KIH44330.1"/>
    </source>
</evidence>
<reference evidence="2 3" key="1">
    <citation type="submission" date="2013-12" db="EMBL/GenBank/DDBJ databases">
        <title>Draft genome of the parsitic nematode Ancylostoma duodenale.</title>
        <authorList>
            <person name="Mitreva M."/>
        </authorList>
    </citation>
    <scope>NUCLEOTIDE SEQUENCE [LARGE SCALE GENOMIC DNA]</scope>
    <source>
        <strain evidence="2 3">Zhejiang</strain>
    </source>
</reference>
<keyword evidence="3" id="KW-1185">Reference proteome</keyword>
<gene>
    <name evidence="2" type="ORF">ANCDUO_25645</name>
</gene>
<dbReference type="GO" id="GO:0004567">
    <property type="term" value="F:beta-mannosidase activity"/>
    <property type="evidence" value="ECO:0007669"/>
    <property type="project" value="TreeGrafter"/>
</dbReference>
<feature type="non-terminal residue" evidence="2">
    <location>
        <position position="142"/>
    </location>
</feature>
<evidence type="ECO:0008006" key="4">
    <source>
        <dbReference type="Google" id="ProtNLM"/>
    </source>
</evidence>
<dbReference type="Proteomes" id="UP000054047">
    <property type="component" value="Unassembled WGS sequence"/>
</dbReference>
<sequence length="142" mass="16051">MCALYWQLNDVWAAPTWSSIDVDLNWKMVHYEARKFFAPVIVVVYSVGFNDIGVTVVNDSPTKITGAKVVVDMLAWTNHFDPVYSEEQVTNIDPLSAKQLKLSRPKMWGTTDADFLIRARLFDGSGDPIAPETVLLPEKLYE</sequence>
<evidence type="ECO:0000313" key="3">
    <source>
        <dbReference type="Proteomes" id="UP000054047"/>
    </source>
</evidence>
<accession>A0A0C2F740</accession>
<organism evidence="2 3">
    <name type="scientific">Ancylostoma duodenale</name>
    <dbReference type="NCBI Taxonomy" id="51022"/>
    <lineage>
        <taxon>Eukaryota</taxon>
        <taxon>Metazoa</taxon>
        <taxon>Ecdysozoa</taxon>
        <taxon>Nematoda</taxon>
        <taxon>Chromadorea</taxon>
        <taxon>Rhabditida</taxon>
        <taxon>Rhabditina</taxon>
        <taxon>Rhabditomorpha</taxon>
        <taxon>Strongyloidea</taxon>
        <taxon>Ancylostomatidae</taxon>
        <taxon>Ancylostomatinae</taxon>
        <taxon>Ancylostoma</taxon>
    </lineage>
</organism>
<dbReference type="Gene3D" id="3.20.20.80">
    <property type="entry name" value="Glycosidases"/>
    <property type="match status" value="1"/>
</dbReference>
<evidence type="ECO:0000256" key="1">
    <source>
        <dbReference type="ARBA" id="ARBA00023295"/>
    </source>
</evidence>
<dbReference type="PANTHER" id="PTHR43730:SF1">
    <property type="entry name" value="BETA-MANNOSIDASE"/>
    <property type="match status" value="1"/>
</dbReference>
<dbReference type="AlphaFoldDB" id="A0A0C2F740"/>
<dbReference type="SUPFAM" id="SSF51445">
    <property type="entry name" value="(Trans)glycosidases"/>
    <property type="match status" value="1"/>
</dbReference>
<dbReference type="InterPro" id="IPR050887">
    <property type="entry name" value="Beta-mannosidase_GH2"/>
</dbReference>
<protein>
    <recommendedName>
        <fullName evidence="4">Beta-mannosidase</fullName>
    </recommendedName>
</protein>